<evidence type="ECO:0000313" key="1">
    <source>
        <dbReference type="EMBL" id="WTU42666.1"/>
    </source>
</evidence>
<reference evidence="1" key="1">
    <citation type="submission" date="2022-10" db="EMBL/GenBank/DDBJ databases">
        <title>The complete genomes of actinobacterial strains from the NBC collection.</title>
        <authorList>
            <person name="Joergensen T.S."/>
            <person name="Alvarez Arevalo M."/>
            <person name="Sterndorff E.B."/>
            <person name="Faurdal D."/>
            <person name="Vuksanovic O."/>
            <person name="Mourched A.-S."/>
            <person name="Charusanti P."/>
            <person name="Shaw S."/>
            <person name="Blin K."/>
            <person name="Weber T."/>
        </authorList>
    </citation>
    <scope>NUCLEOTIDE SEQUENCE</scope>
    <source>
        <strain evidence="1">NBC_00060</strain>
    </source>
</reference>
<organism evidence="1">
    <name type="scientific">Streptomyces sp. NBC_00060</name>
    <dbReference type="NCBI Taxonomy" id="2975636"/>
    <lineage>
        <taxon>Bacteria</taxon>
        <taxon>Bacillati</taxon>
        <taxon>Actinomycetota</taxon>
        <taxon>Actinomycetes</taxon>
        <taxon>Kitasatosporales</taxon>
        <taxon>Streptomycetaceae</taxon>
        <taxon>Streptomyces</taxon>
    </lineage>
</organism>
<sequence>MIPGAAVAAIRAAVEEAQRNDLRRPEAVTEQVVEELAAQGWTITKEPEGPQLTAA</sequence>
<proteinExistence type="predicted"/>
<gene>
    <name evidence="1" type="ORF">OHV25_25355</name>
</gene>
<accession>A0AAU2H3D8</accession>
<protein>
    <submittedName>
        <fullName evidence="1">Uncharacterized protein</fullName>
    </submittedName>
</protein>
<dbReference type="AlphaFoldDB" id="A0AAU2H3D8"/>
<name>A0AAU2H3D8_9ACTN</name>
<dbReference type="EMBL" id="CP108253">
    <property type="protein sequence ID" value="WTU42666.1"/>
    <property type="molecule type" value="Genomic_DNA"/>
</dbReference>